<organism evidence="1 2">
    <name type="scientific">Candidatus Synchoanobacter obligatus</name>
    <dbReference type="NCBI Taxonomy" id="2919597"/>
    <lineage>
        <taxon>Bacteria</taxon>
        <taxon>Pseudomonadati</taxon>
        <taxon>Pseudomonadota</taxon>
        <taxon>Gammaproteobacteria</taxon>
        <taxon>Candidatus Comchoanobacterales</taxon>
        <taxon>Candidatus Comchoanobacteraceae</taxon>
        <taxon>Candidatus Synchoanobacter</taxon>
    </lineage>
</organism>
<evidence type="ECO:0000313" key="2">
    <source>
        <dbReference type="Proteomes" id="UP001320768"/>
    </source>
</evidence>
<dbReference type="Proteomes" id="UP001320768">
    <property type="component" value="Unassembled WGS sequence"/>
</dbReference>
<protein>
    <submittedName>
        <fullName evidence="1">Uncharacterized protein</fullName>
    </submittedName>
</protein>
<name>A0ABT1L6Z4_9GAMM</name>
<sequence>MRKYDLLTKPGSPNTIVLDAKRAQIRDDLEALFSSLVELPPRFLFLNKAWKSIISNLAETTKPAQRSRDYGLALESINTYSNKTPSLHRLKATKASSDLKEEIAGRHALLHYVKHGTWPMGYAPKLINFKSHPVIAVIDDMFSHSKNLTAEEKKRLKMALEITLTPEAATRVHNFIQAQHILVGRASLAYPQWLSLTRGQVNLLRLELQDKIVMMACISSHAKKNIVQKDLDSMFPSLDRNMHDLISGYLSEGVSAASIKAFLVDAHIETPSLLMSHPLFEPLFLLLGQETQRYQQDLDPLDGDISALELIKTTPEDQLPALPKKLASFIFSRIYRPFLLPQFQSWLVELLDPTHAPPSANAIDVNLQVLMYACTHLNRSTLSEQRFADTYGSKYNPIPHISRGCKLSHSSPKAIAYLQSLGLSYNIYTQVNSLWSHCSSSILTYAGREEISAHFSRESHDPNGLDIRYSGLQLEEFPLVQHAIQSTIAQAAQEFHVDIIPSEFFGREAFTRTTQDRQDNTKKLIQFITSQGMAVSEEVMSAIDMHRATATICADFFQEYGQNFYSCLQEAYQHSAKSIATEALDSLALSPGEKKTLASILVTTPPECVQDCLNSMLDCKDEQRRSPLYTKISQFVSRLEPIMYILLSPARSTYYKLRGASESQLRFAPHIEDFFKRTRARLSELFMIKLIDGTTMPCGQFIEVYNGITKLWGNTTKVGSLDPITKISHFLAMEHGCTIPHKMLESAPKKSTLHILTYSTNHAAILAIFCKLKLPEIEIATPLKKILQDNGLLAEDNTIPQNVARILSSSISYCPKEGTLRLKRPTEDLIPKLDIILPHKVFSSGIEKVMSKMMFLEVNTAMISAWCGPAVLHMLAFLKHSASLPAQNLDQSGPVISKLCETIESLNSSEALAKTDSGSACVEILHAVADQNATKGQNPDQWLISAMEHLGFVDMAPQFEQPLPRILSAAQGFFKTLLKPVFEIGSPSRSPEEQEFETICSSGSCSPGLLSMRLMSK</sequence>
<gene>
    <name evidence="1" type="ORF">MKS91_02555</name>
</gene>
<reference evidence="1 2" key="1">
    <citation type="journal article" date="2022" name="Nat. Microbiol.">
        <title>The microbiome of a bacterivorous marine choanoflagellate contains a resource-demanding obligate bacterial associate.</title>
        <authorList>
            <person name="Needham D.M."/>
            <person name="Poirier C."/>
            <person name="Bachy C."/>
            <person name="George E.E."/>
            <person name="Wilken S."/>
            <person name="Yung C.C.M."/>
            <person name="Limardo A.J."/>
            <person name="Morando M."/>
            <person name="Sudek L."/>
            <person name="Malmstrom R.R."/>
            <person name="Keeling P.J."/>
            <person name="Santoro A.E."/>
            <person name="Worden A.Z."/>
        </authorList>
    </citation>
    <scope>NUCLEOTIDE SEQUENCE [LARGE SCALE GENOMIC DNA]</scope>
    <source>
        <strain evidence="1 2">Comchoano-2</strain>
    </source>
</reference>
<comment type="caution">
    <text evidence="1">The sequence shown here is derived from an EMBL/GenBank/DDBJ whole genome shotgun (WGS) entry which is preliminary data.</text>
</comment>
<dbReference type="RefSeq" id="WP_258569277.1">
    <property type="nucleotide sequence ID" value="NZ_JAKUDN010000002.1"/>
</dbReference>
<proteinExistence type="predicted"/>
<evidence type="ECO:0000313" key="1">
    <source>
        <dbReference type="EMBL" id="MCP8352168.1"/>
    </source>
</evidence>
<dbReference type="EMBL" id="JAKUDN010000002">
    <property type="protein sequence ID" value="MCP8352168.1"/>
    <property type="molecule type" value="Genomic_DNA"/>
</dbReference>
<accession>A0ABT1L6Z4</accession>
<keyword evidence="2" id="KW-1185">Reference proteome</keyword>